<comment type="caution">
    <text evidence="2">The sequence shown here is derived from an EMBL/GenBank/DDBJ whole genome shotgun (WGS) entry which is preliminary data.</text>
</comment>
<proteinExistence type="predicted"/>
<dbReference type="Proteomes" id="UP000468581">
    <property type="component" value="Unassembled WGS sequence"/>
</dbReference>
<dbReference type="Pfam" id="PF07691">
    <property type="entry name" value="PA14"/>
    <property type="match status" value="1"/>
</dbReference>
<sequence length="243" mass="25827">MFQDLHAQVGIGTTSPEAALDINSLSNGLLIPRVSLGSLTDTTTVQNPNGGSLAVSTLVYNDGSGGLSDAGFYYWNGASWVKVGAESSSAITGLQFYSFDNDLGSTSPAIDNPRTMTQLTNSGIYTGTMTIAAAGGAIRTNGTDGFTARFMGTYEVQNAGTFNFTISSDEGSSLYIDGMLVIDNWFDQNGSNPRTGSITLSAGKHKFEFWYYTNDTFEDFTFSWGTNPDGNTGNISASQFIVE</sequence>
<keyword evidence="3" id="KW-1185">Reference proteome</keyword>
<dbReference type="InterPro" id="IPR037524">
    <property type="entry name" value="PA14/GLEYA"/>
</dbReference>
<dbReference type="SUPFAM" id="SSF56988">
    <property type="entry name" value="Anthrax protective antigen"/>
    <property type="match status" value="1"/>
</dbReference>
<dbReference type="PROSITE" id="PS51820">
    <property type="entry name" value="PA14"/>
    <property type="match status" value="1"/>
</dbReference>
<accession>A0A6P0UQL8</accession>
<name>A0A6P0UQL8_9FLAO</name>
<dbReference type="RefSeq" id="WP_163605708.1">
    <property type="nucleotide sequence ID" value="NZ_JAABOO010000001.1"/>
</dbReference>
<dbReference type="InterPro" id="IPR011658">
    <property type="entry name" value="PA14_dom"/>
</dbReference>
<dbReference type="SMART" id="SM00758">
    <property type="entry name" value="PA14"/>
    <property type="match status" value="1"/>
</dbReference>
<dbReference type="EMBL" id="JAABOO010000001">
    <property type="protein sequence ID" value="NER12696.1"/>
    <property type="molecule type" value="Genomic_DNA"/>
</dbReference>
<dbReference type="Gene3D" id="3.90.182.10">
    <property type="entry name" value="Toxin - Anthrax Protective Antigen,domain 1"/>
    <property type="match status" value="1"/>
</dbReference>
<reference evidence="2 3" key="1">
    <citation type="submission" date="2020-01" db="EMBL/GenBank/DDBJ databases">
        <title>Leptobacterium flavescens.</title>
        <authorList>
            <person name="Wang G."/>
        </authorList>
    </citation>
    <scope>NUCLEOTIDE SEQUENCE [LARGE SCALE GENOMIC DNA]</scope>
    <source>
        <strain evidence="2 3">KCTC 22160</strain>
    </source>
</reference>
<protein>
    <recommendedName>
        <fullName evidence="1">PA14 domain-containing protein</fullName>
    </recommendedName>
</protein>
<organism evidence="2 3">
    <name type="scientific">Leptobacterium flavescens</name>
    <dbReference type="NCBI Taxonomy" id="472055"/>
    <lineage>
        <taxon>Bacteria</taxon>
        <taxon>Pseudomonadati</taxon>
        <taxon>Bacteroidota</taxon>
        <taxon>Flavobacteriia</taxon>
        <taxon>Flavobacteriales</taxon>
        <taxon>Flavobacteriaceae</taxon>
        <taxon>Leptobacterium</taxon>
    </lineage>
</organism>
<evidence type="ECO:0000313" key="2">
    <source>
        <dbReference type="EMBL" id="NER12696.1"/>
    </source>
</evidence>
<feature type="domain" description="PA14" evidence="1">
    <location>
        <begin position="89"/>
        <end position="238"/>
    </location>
</feature>
<evidence type="ECO:0000313" key="3">
    <source>
        <dbReference type="Proteomes" id="UP000468581"/>
    </source>
</evidence>
<dbReference type="AlphaFoldDB" id="A0A6P0UQL8"/>
<gene>
    <name evidence="2" type="ORF">GWK08_04535</name>
</gene>
<evidence type="ECO:0000259" key="1">
    <source>
        <dbReference type="PROSITE" id="PS51820"/>
    </source>
</evidence>